<gene>
    <name evidence="2" type="ORF">HannXRQ_Chr04g0125261</name>
    <name evidence="1" type="ORF">HanXRQr2_Chr04g0157171</name>
</gene>
<evidence type="ECO:0000313" key="2">
    <source>
        <dbReference type="EMBL" id="OTG29713.1"/>
    </source>
</evidence>
<accession>A0A251V382</accession>
<dbReference type="InterPro" id="IPR008004">
    <property type="entry name" value="OCTOPUS-like"/>
</dbReference>
<reference evidence="1 3" key="1">
    <citation type="journal article" date="2017" name="Nature">
        <title>The sunflower genome provides insights into oil metabolism, flowering and Asterid evolution.</title>
        <authorList>
            <person name="Badouin H."/>
            <person name="Gouzy J."/>
            <person name="Grassa C.J."/>
            <person name="Murat F."/>
            <person name="Staton S.E."/>
            <person name="Cottret L."/>
            <person name="Lelandais-Briere C."/>
            <person name="Owens G.L."/>
            <person name="Carrere S."/>
            <person name="Mayjonade B."/>
            <person name="Legrand L."/>
            <person name="Gill N."/>
            <person name="Kane N.C."/>
            <person name="Bowers J.E."/>
            <person name="Hubner S."/>
            <person name="Bellec A."/>
            <person name="Berard A."/>
            <person name="Berges H."/>
            <person name="Blanchet N."/>
            <person name="Boniface M.C."/>
            <person name="Brunel D."/>
            <person name="Catrice O."/>
            <person name="Chaidir N."/>
            <person name="Claudel C."/>
            <person name="Donnadieu C."/>
            <person name="Faraut T."/>
            <person name="Fievet G."/>
            <person name="Helmstetter N."/>
            <person name="King M."/>
            <person name="Knapp S.J."/>
            <person name="Lai Z."/>
            <person name="Le Paslier M.C."/>
            <person name="Lippi Y."/>
            <person name="Lorenzon L."/>
            <person name="Mandel J.R."/>
            <person name="Marage G."/>
            <person name="Marchand G."/>
            <person name="Marquand E."/>
            <person name="Bret-Mestries E."/>
            <person name="Morien E."/>
            <person name="Nambeesan S."/>
            <person name="Nguyen T."/>
            <person name="Pegot-Espagnet P."/>
            <person name="Pouilly N."/>
            <person name="Raftis F."/>
            <person name="Sallet E."/>
            <person name="Schiex T."/>
            <person name="Thomas J."/>
            <person name="Vandecasteele C."/>
            <person name="Vares D."/>
            <person name="Vear F."/>
            <person name="Vautrin S."/>
            <person name="Crespi M."/>
            <person name="Mangin B."/>
            <person name="Burke J.M."/>
            <person name="Salse J."/>
            <person name="Munos S."/>
            <person name="Vincourt P."/>
            <person name="Rieseberg L.H."/>
            <person name="Langlade N.B."/>
        </authorList>
    </citation>
    <scope>NUCLEOTIDE SEQUENCE [LARGE SCALE GENOMIC DNA]</scope>
    <source>
        <strain evidence="3">cv. SF193</strain>
        <tissue evidence="1">Leaves</tissue>
    </source>
</reference>
<sequence length="182" mass="20725">MEKNDQGSGCYCYFHPDEVFVGVCPLCLHERLIVVAAKRCRGGLRLYASSSCKSSKPCMVVPKMFAIDYLIHRKTKKNKLKPKAKDVEDDDDDASASLDDSFISIRFDEDNTVGAWEKGKDSKSIVEHAKPQWSSLRWRKRIGHVFQLITSKKSNKLIGSTGRMVKGSRWIRNLTRRKKTSV</sequence>
<dbReference type="Gramene" id="mRNA:HanXRQr2_Chr04g0157171">
    <property type="protein sequence ID" value="mRNA:HanXRQr2_Chr04g0157171"/>
    <property type="gene ID" value="HanXRQr2_Chr04g0157171"/>
</dbReference>
<dbReference type="InParanoid" id="A0A251V382"/>
<reference evidence="2" key="2">
    <citation type="submission" date="2017-02" db="EMBL/GenBank/DDBJ databases">
        <title>Sunflower complete genome.</title>
        <authorList>
            <person name="Langlade N."/>
            <person name="Munos S."/>
        </authorList>
    </citation>
    <scope>NUCLEOTIDE SEQUENCE [LARGE SCALE GENOMIC DNA]</scope>
    <source>
        <tissue evidence="2">Leaves</tissue>
    </source>
</reference>
<dbReference type="PANTHER" id="PTHR35995:SF1">
    <property type="entry name" value="OS04G0690500 PROTEIN"/>
    <property type="match status" value="1"/>
</dbReference>
<dbReference type="OMA" id="HYLPKIF"/>
<dbReference type="PANTHER" id="PTHR35995">
    <property type="entry name" value="OS04G0690500 PROTEIN"/>
    <property type="match status" value="1"/>
</dbReference>
<reference evidence="1" key="3">
    <citation type="submission" date="2020-06" db="EMBL/GenBank/DDBJ databases">
        <title>Helianthus annuus Genome sequencing and assembly Release 2.</title>
        <authorList>
            <person name="Gouzy J."/>
            <person name="Langlade N."/>
            <person name="Munos S."/>
        </authorList>
    </citation>
    <scope>NUCLEOTIDE SEQUENCE</scope>
    <source>
        <tissue evidence="1">Leaves</tissue>
    </source>
</reference>
<keyword evidence="3" id="KW-1185">Reference proteome</keyword>
<protein>
    <submittedName>
        <fullName evidence="2">Uncharacterized protein</fullName>
    </submittedName>
</protein>
<evidence type="ECO:0000313" key="3">
    <source>
        <dbReference type="Proteomes" id="UP000215914"/>
    </source>
</evidence>
<dbReference type="EMBL" id="CM007893">
    <property type="protein sequence ID" value="OTG29713.1"/>
    <property type="molecule type" value="Genomic_DNA"/>
</dbReference>
<organism evidence="2 3">
    <name type="scientific">Helianthus annuus</name>
    <name type="common">Common sunflower</name>
    <dbReference type="NCBI Taxonomy" id="4232"/>
    <lineage>
        <taxon>Eukaryota</taxon>
        <taxon>Viridiplantae</taxon>
        <taxon>Streptophyta</taxon>
        <taxon>Embryophyta</taxon>
        <taxon>Tracheophyta</taxon>
        <taxon>Spermatophyta</taxon>
        <taxon>Magnoliopsida</taxon>
        <taxon>eudicotyledons</taxon>
        <taxon>Gunneridae</taxon>
        <taxon>Pentapetalae</taxon>
        <taxon>asterids</taxon>
        <taxon>campanulids</taxon>
        <taxon>Asterales</taxon>
        <taxon>Asteraceae</taxon>
        <taxon>Asteroideae</taxon>
        <taxon>Heliantheae alliance</taxon>
        <taxon>Heliantheae</taxon>
        <taxon>Helianthus</taxon>
    </lineage>
</organism>
<dbReference type="FunCoup" id="A0A251V382">
    <property type="interactions" value="790"/>
</dbReference>
<name>A0A251V382_HELAN</name>
<proteinExistence type="predicted"/>
<dbReference type="AlphaFoldDB" id="A0A251V382"/>
<dbReference type="OrthoDB" id="1924480at2759"/>
<dbReference type="EMBL" id="MNCJ02000319">
    <property type="protein sequence ID" value="KAF5809438.1"/>
    <property type="molecule type" value="Genomic_DNA"/>
</dbReference>
<dbReference type="Proteomes" id="UP000215914">
    <property type="component" value="Chromosome 4"/>
</dbReference>
<dbReference type="Pfam" id="PF05340">
    <property type="entry name" value="DUF740"/>
    <property type="match status" value="1"/>
</dbReference>
<evidence type="ECO:0000313" key="1">
    <source>
        <dbReference type="EMBL" id="KAF5809438.1"/>
    </source>
</evidence>